<accession>A0ABR2E2Q4</accession>
<evidence type="ECO:0000313" key="2">
    <source>
        <dbReference type="EMBL" id="KAK8550252.1"/>
    </source>
</evidence>
<dbReference type="SUPFAM" id="SSF53720">
    <property type="entry name" value="ALDH-like"/>
    <property type="match status" value="1"/>
</dbReference>
<dbReference type="InterPro" id="IPR016162">
    <property type="entry name" value="Ald_DH_N"/>
</dbReference>
<dbReference type="Gene3D" id="3.40.605.10">
    <property type="entry name" value="Aldehyde Dehydrogenase, Chain A, domain 1"/>
    <property type="match status" value="1"/>
</dbReference>
<gene>
    <name evidence="2" type="ORF">V6N12_038971</name>
</gene>
<keyword evidence="3" id="KW-1185">Reference proteome</keyword>
<sequence length="98" mass="10731">MAGQCNGNSKDTESFVKIPPLKFSKLFINGKFVDSVSGKTFEAIDPRTGEAVARVSEGDKEDVDLAVKAARQAFDHGPWPRMSGSVSFTKFLSLLHHF</sequence>
<feature type="domain" description="Aldehyde dehydrogenase" evidence="1">
    <location>
        <begin position="32"/>
        <end position="83"/>
    </location>
</feature>
<name>A0ABR2E2Q4_9ROSI</name>
<dbReference type="InterPro" id="IPR015590">
    <property type="entry name" value="Aldehyde_DH_dom"/>
</dbReference>
<dbReference type="PANTHER" id="PTHR11699">
    <property type="entry name" value="ALDEHYDE DEHYDROGENASE-RELATED"/>
    <property type="match status" value="1"/>
</dbReference>
<protein>
    <recommendedName>
        <fullName evidence="1">Aldehyde dehydrogenase domain-containing protein</fullName>
    </recommendedName>
</protein>
<dbReference type="InterPro" id="IPR016161">
    <property type="entry name" value="Ald_DH/histidinol_DH"/>
</dbReference>
<comment type="caution">
    <text evidence="2">The sequence shown here is derived from an EMBL/GenBank/DDBJ whole genome shotgun (WGS) entry which is preliminary data.</text>
</comment>
<evidence type="ECO:0000313" key="3">
    <source>
        <dbReference type="Proteomes" id="UP001472677"/>
    </source>
</evidence>
<proteinExistence type="predicted"/>
<evidence type="ECO:0000259" key="1">
    <source>
        <dbReference type="Pfam" id="PF00171"/>
    </source>
</evidence>
<organism evidence="2 3">
    <name type="scientific">Hibiscus sabdariffa</name>
    <name type="common">roselle</name>
    <dbReference type="NCBI Taxonomy" id="183260"/>
    <lineage>
        <taxon>Eukaryota</taxon>
        <taxon>Viridiplantae</taxon>
        <taxon>Streptophyta</taxon>
        <taxon>Embryophyta</taxon>
        <taxon>Tracheophyta</taxon>
        <taxon>Spermatophyta</taxon>
        <taxon>Magnoliopsida</taxon>
        <taxon>eudicotyledons</taxon>
        <taxon>Gunneridae</taxon>
        <taxon>Pentapetalae</taxon>
        <taxon>rosids</taxon>
        <taxon>malvids</taxon>
        <taxon>Malvales</taxon>
        <taxon>Malvaceae</taxon>
        <taxon>Malvoideae</taxon>
        <taxon>Hibiscus</taxon>
    </lineage>
</organism>
<dbReference type="Proteomes" id="UP001472677">
    <property type="component" value="Unassembled WGS sequence"/>
</dbReference>
<reference evidence="2 3" key="1">
    <citation type="journal article" date="2024" name="G3 (Bethesda)">
        <title>Genome assembly of Hibiscus sabdariffa L. provides insights into metabolisms of medicinal natural products.</title>
        <authorList>
            <person name="Kim T."/>
        </authorList>
    </citation>
    <scope>NUCLEOTIDE SEQUENCE [LARGE SCALE GENOMIC DNA]</scope>
    <source>
        <strain evidence="2">TK-2024</strain>
        <tissue evidence="2">Old leaves</tissue>
    </source>
</reference>
<dbReference type="EMBL" id="JBBPBM010000020">
    <property type="protein sequence ID" value="KAK8550252.1"/>
    <property type="molecule type" value="Genomic_DNA"/>
</dbReference>
<dbReference type="Pfam" id="PF00171">
    <property type="entry name" value="Aldedh"/>
    <property type="match status" value="1"/>
</dbReference>